<evidence type="ECO:0000313" key="4">
    <source>
        <dbReference type="Proteomes" id="UP000035088"/>
    </source>
</evidence>
<evidence type="ECO:0000313" key="3">
    <source>
        <dbReference type="EMBL" id="GAB10884.1"/>
    </source>
</evidence>
<feature type="transmembrane region" description="Helical" evidence="2">
    <location>
        <begin position="78"/>
        <end position="104"/>
    </location>
</feature>
<evidence type="ECO:0000256" key="2">
    <source>
        <dbReference type="SAM" id="Phobius"/>
    </source>
</evidence>
<organism evidence="3 4">
    <name type="scientific">Gordonia araii NBRC 100433</name>
    <dbReference type="NCBI Taxonomy" id="1073574"/>
    <lineage>
        <taxon>Bacteria</taxon>
        <taxon>Bacillati</taxon>
        <taxon>Actinomycetota</taxon>
        <taxon>Actinomycetes</taxon>
        <taxon>Mycobacteriales</taxon>
        <taxon>Gordoniaceae</taxon>
        <taxon>Gordonia</taxon>
    </lineage>
</organism>
<dbReference type="EMBL" id="BAEE01000063">
    <property type="protein sequence ID" value="GAB10884.1"/>
    <property type="molecule type" value="Genomic_DNA"/>
</dbReference>
<protein>
    <submittedName>
        <fullName evidence="3">Uncharacterized protein</fullName>
    </submittedName>
</protein>
<evidence type="ECO:0000256" key="1">
    <source>
        <dbReference type="SAM" id="MobiDB-lite"/>
    </source>
</evidence>
<keyword evidence="2" id="KW-0812">Transmembrane</keyword>
<dbReference type="AlphaFoldDB" id="G7H4V9"/>
<dbReference type="RefSeq" id="WP_007322959.1">
    <property type="nucleotide sequence ID" value="NZ_BAEE01000063.1"/>
</dbReference>
<dbReference type="STRING" id="1073574.GOARA_063_00830"/>
<accession>G7H4V9</accession>
<gene>
    <name evidence="3" type="ORF">GOARA_063_00830</name>
</gene>
<feature type="compositionally biased region" description="Low complexity" evidence="1">
    <location>
        <begin position="24"/>
        <end position="56"/>
    </location>
</feature>
<reference evidence="3 4" key="1">
    <citation type="submission" date="2011-11" db="EMBL/GenBank/DDBJ databases">
        <title>Whole genome shotgun sequence of Gordonia araii NBRC 100433.</title>
        <authorList>
            <person name="Yoshida Y."/>
            <person name="Hosoyama A."/>
            <person name="Tsuchikane K."/>
            <person name="Katsumata H."/>
            <person name="Yamazaki S."/>
            <person name="Fujita N."/>
        </authorList>
    </citation>
    <scope>NUCLEOTIDE SEQUENCE [LARGE SCALE GENOMIC DNA]</scope>
    <source>
        <strain evidence="3 4">NBRC 100433</strain>
    </source>
</reference>
<keyword evidence="4" id="KW-1185">Reference proteome</keyword>
<keyword evidence="2" id="KW-0472">Membrane</keyword>
<sequence length="222" mass="23424">MDPHDQQEPTSTPDTTSEIPAPPGEESAAPESGVAGPVPSTQPAAGPGAAPTWSPPQMWLGPGPYLQRRTWQRTTRNAITAITGVSGAIWALGAIAVIVVGWLMTGFLRTAPFDGAGGVVVSCATRTTGDVSEGTRVVAWSDRTDKIVRTTLRRVKEIERPDPDNAGKTRTVCYLPFTLKGLRSDAAGYTVRIGDTVPQFVTTKSLKEGAFVPVVVQSGGDR</sequence>
<comment type="caution">
    <text evidence="3">The sequence shown here is derived from an EMBL/GenBank/DDBJ whole genome shotgun (WGS) entry which is preliminary data.</text>
</comment>
<feature type="region of interest" description="Disordered" evidence="1">
    <location>
        <begin position="1"/>
        <end position="61"/>
    </location>
</feature>
<proteinExistence type="predicted"/>
<name>G7H4V9_9ACTN</name>
<keyword evidence="2" id="KW-1133">Transmembrane helix</keyword>
<dbReference type="OrthoDB" id="4381434at2"/>
<dbReference type="Proteomes" id="UP000035088">
    <property type="component" value="Unassembled WGS sequence"/>
</dbReference>